<evidence type="ECO:0000256" key="1">
    <source>
        <dbReference type="ARBA" id="ARBA00008416"/>
    </source>
</evidence>
<evidence type="ECO:0000256" key="2">
    <source>
        <dbReference type="RuleBase" id="RU003457"/>
    </source>
</evidence>
<dbReference type="Pfam" id="PF05726">
    <property type="entry name" value="Pirin_C"/>
    <property type="match status" value="1"/>
</dbReference>
<dbReference type="Gene3D" id="2.60.120.10">
    <property type="entry name" value="Jelly Rolls"/>
    <property type="match status" value="2"/>
</dbReference>
<feature type="region of interest" description="Disordered" evidence="3">
    <location>
        <begin position="1"/>
        <end position="31"/>
    </location>
</feature>
<dbReference type="OrthoDB" id="198735at2759"/>
<dbReference type="AlphaFoldDB" id="A0A3N4IEU9"/>
<evidence type="ECO:0000313" key="6">
    <source>
        <dbReference type="EMBL" id="RPA84672.1"/>
    </source>
</evidence>
<proteinExistence type="inferred from homology"/>
<dbReference type="InterPro" id="IPR014710">
    <property type="entry name" value="RmlC-like_jellyroll"/>
</dbReference>
<evidence type="ECO:0000256" key="3">
    <source>
        <dbReference type="SAM" id="MobiDB-lite"/>
    </source>
</evidence>
<dbReference type="InterPro" id="IPR003829">
    <property type="entry name" value="Pirin_N_dom"/>
</dbReference>
<dbReference type="STRING" id="1160509.A0A3N4IEU9"/>
<name>A0A3N4IEU9_ASCIM</name>
<dbReference type="PANTHER" id="PTHR13903">
    <property type="entry name" value="PIRIN-RELATED"/>
    <property type="match status" value="1"/>
</dbReference>
<keyword evidence="7" id="KW-1185">Reference proteome</keyword>
<comment type="similarity">
    <text evidence="1 2">Belongs to the pirin family.</text>
</comment>
<feature type="compositionally biased region" description="Low complexity" evidence="3">
    <location>
        <begin position="20"/>
        <end position="31"/>
    </location>
</feature>
<protein>
    <submittedName>
        <fullName evidence="6">RmlC-like cupin</fullName>
    </submittedName>
</protein>
<reference evidence="6 7" key="1">
    <citation type="journal article" date="2018" name="Nat. Ecol. Evol.">
        <title>Pezizomycetes genomes reveal the molecular basis of ectomycorrhizal truffle lifestyle.</title>
        <authorList>
            <person name="Murat C."/>
            <person name="Payen T."/>
            <person name="Noel B."/>
            <person name="Kuo A."/>
            <person name="Morin E."/>
            <person name="Chen J."/>
            <person name="Kohler A."/>
            <person name="Krizsan K."/>
            <person name="Balestrini R."/>
            <person name="Da Silva C."/>
            <person name="Montanini B."/>
            <person name="Hainaut M."/>
            <person name="Levati E."/>
            <person name="Barry K.W."/>
            <person name="Belfiori B."/>
            <person name="Cichocki N."/>
            <person name="Clum A."/>
            <person name="Dockter R.B."/>
            <person name="Fauchery L."/>
            <person name="Guy J."/>
            <person name="Iotti M."/>
            <person name="Le Tacon F."/>
            <person name="Lindquist E.A."/>
            <person name="Lipzen A."/>
            <person name="Malagnac F."/>
            <person name="Mello A."/>
            <person name="Molinier V."/>
            <person name="Miyauchi S."/>
            <person name="Poulain J."/>
            <person name="Riccioni C."/>
            <person name="Rubini A."/>
            <person name="Sitrit Y."/>
            <person name="Splivallo R."/>
            <person name="Traeger S."/>
            <person name="Wang M."/>
            <person name="Zifcakova L."/>
            <person name="Wipf D."/>
            <person name="Zambonelli A."/>
            <person name="Paolocci F."/>
            <person name="Nowrousian M."/>
            <person name="Ottonello S."/>
            <person name="Baldrian P."/>
            <person name="Spatafora J.W."/>
            <person name="Henrissat B."/>
            <person name="Nagy L.G."/>
            <person name="Aury J.M."/>
            <person name="Wincker P."/>
            <person name="Grigoriev I.V."/>
            <person name="Bonfante P."/>
            <person name="Martin F.M."/>
        </authorList>
    </citation>
    <scope>NUCLEOTIDE SEQUENCE [LARGE SCALE GENOMIC DNA]</scope>
    <source>
        <strain evidence="6 7">RN42</strain>
    </source>
</reference>
<dbReference type="InterPro" id="IPR012093">
    <property type="entry name" value="Pirin"/>
</dbReference>
<feature type="compositionally biased region" description="Polar residues" evidence="3">
    <location>
        <begin position="1"/>
        <end position="19"/>
    </location>
</feature>
<dbReference type="Proteomes" id="UP000275078">
    <property type="component" value="Unassembled WGS sequence"/>
</dbReference>
<dbReference type="CDD" id="cd02909">
    <property type="entry name" value="cupin_pirin_N"/>
    <property type="match status" value="1"/>
</dbReference>
<dbReference type="CDD" id="cd02247">
    <property type="entry name" value="cupin_pirin_C"/>
    <property type="match status" value="1"/>
</dbReference>
<evidence type="ECO:0000259" key="4">
    <source>
        <dbReference type="Pfam" id="PF02678"/>
    </source>
</evidence>
<dbReference type="SUPFAM" id="SSF51182">
    <property type="entry name" value="RmlC-like cupins"/>
    <property type="match status" value="1"/>
</dbReference>
<dbReference type="Pfam" id="PF02678">
    <property type="entry name" value="Pirin"/>
    <property type="match status" value="1"/>
</dbReference>
<evidence type="ECO:0000313" key="7">
    <source>
        <dbReference type="Proteomes" id="UP000275078"/>
    </source>
</evidence>
<feature type="domain" description="Pirin N-terminal" evidence="4">
    <location>
        <begin position="107"/>
        <end position="207"/>
    </location>
</feature>
<dbReference type="InterPro" id="IPR011051">
    <property type="entry name" value="RmlC_Cupin_sf"/>
</dbReference>
<sequence length="391" mass="42171">MEKSTPKGTSSKESATAKGSITTNKSTTASTSSTPVKTIIFTLLFGIVASYFLSQSKQLAPLFNLTTKTLTRNLTTTATTSPTLNMTTPRTIQKVVAALSQSEGAGARVRRSIGTPALRNLSPFLMLDHFTISPGAGFPDHPHRGQETITYLLSGSVDHEDFAGNAGTIGPGDLQFMTAGRGIVHAEMPGKQKEGETQENVGMQLWVDLPKELKFCEPRYRDLKATEIPLAKSDDGKVTVKVISGESLGVESLKDLAYTPVWFLDITIAEGGSLFQKIPQGWNSFAYTLSGETEFSNGTGGRKPVPEYHTVVFGREETGEGVSLRNPVGSGGEARIILVAGMVLDQPVVQYGPFVLNTQDQVREALRDYQMGANGFERARGWRSEIGKSMA</sequence>
<organism evidence="6 7">
    <name type="scientific">Ascobolus immersus RN42</name>
    <dbReference type="NCBI Taxonomy" id="1160509"/>
    <lineage>
        <taxon>Eukaryota</taxon>
        <taxon>Fungi</taxon>
        <taxon>Dikarya</taxon>
        <taxon>Ascomycota</taxon>
        <taxon>Pezizomycotina</taxon>
        <taxon>Pezizomycetes</taxon>
        <taxon>Pezizales</taxon>
        <taxon>Ascobolaceae</taxon>
        <taxon>Ascobolus</taxon>
    </lineage>
</organism>
<dbReference type="EMBL" id="ML119657">
    <property type="protein sequence ID" value="RPA84672.1"/>
    <property type="molecule type" value="Genomic_DNA"/>
</dbReference>
<gene>
    <name evidence="6" type="ORF">BJ508DRAFT_412436</name>
</gene>
<feature type="domain" description="Pirin C-terminal" evidence="5">
    <location>
        <begin position="264"/>
        <end position="374"/>
    </location>
</feature>
<dbReference type="InterPro" id="IPR008778">
    <property type="entry name" value="Pirin_C_dom"/>
</dbReference>
<evidence type="ECO:0000259" key="5">
    <source>
        <dbReference type="Pfam" id="PF05726"/>
    </source>
</evidence>
<dbReference type="PANTHER" id="PTHR13903:SF8">
    <property type="entry name" value="PIRIN"/>
    <property type="match status" value="1"/>
</dbReference>
<accession>A0A3N4IEU9</accession>